<organism evidence="5 6">
    <name type="scientific">Alteromonas australica</name>
    <dbReference type="NCBI Taxonomy" id="589873"/>
    <lineage>
        <taxon>Bacteria</taxon>
        <taxon>Pseudomonadati</taxon>
        <taxon>Pseudomonadota</taxon>
        <taxon>Gammaproteobacteria</taxon>
        <taxon>Alteromonadales</taxon>
        <taxon>Alteromonadaceae</taxon>
        <taxon>Alteromonas/Salinimonas group</taxon>
        <taxon>Alteromonas</taxon>
    </lineage>
</organism>
<keyword evidence="4" id="KW-0699">rRNA-binding</keyword>
<dbReference type="NCBIfam" id="TIGR00061">
    <property type="entry name" value="L21"/>
    <property type="match status" value="1"/>
</dbReference>
<dbReference type="GO" id="GO:1990904">
    <property type="term" value="C:ribonucleoprotein complex"/>
    <property type="evidence" value="ECO:0007669"/>
    <property type="project" value="UniProtKB-KW"/>
</dbReference>
<evidence type="ECO:0000256" key="4">
    <source>
        <dbReference type="RuleBase" id="RU000562"/>
    </source>
</evidence>
<dbReference type="InterPro" id="IPR028909">
    <property type="entry name" value="bL21-like"/>
</dbReference>
<keyword evidence="2 4" id="KW-0687">Ribonucleoprotein</keyword>
<sequence>MYAVFQSGGKQHRVAEGQTVRLEKIEVAPGETVEFDKVLMVSNGD</sequence>
<evidence type="ECO:0000256" key="1">
    <source>
        <dbReference type="ARBA" id="ARBA00022980"/>
    </source>
</evidence>
<dbReference type="AlphaFoldDB" id="A0A358E1W7"/>
<reference evidence="5 6" key="1">
    <citation type="journal article" date="2018" name="Nat. Biotechnol.">
        <title>A standardized bacterial taxonomy based on genome phylogeny substantially revises the tree of life.</title>
        <authorList>
            <person name="Parks D.H."/>
            <person name="Chuvochina M."/>
            <person name="Waite D.W."/>
            <person name="Rinke C."/>
            <person name="Skarshewski A."/>
            <person name="Chaumeil P.A."/>
            <person name="Hugenholtz P."/>
        </authorList>
    </citation>
    <scope>NUCLEOTIDE SEQUENCE [LARGE SCALE GENOMIC DNA]</scope>
    <source>
        <strain evidence="5">UBA11621</strain>
    </source>
</reference>
<dbReference type="GO" id="GO:0005840">
    <property type="term" value="C:ribosome"/>
    <property type="evidence" value="ECO:0007669"/>
    <property type="project" value="UniProtKB-KW"/>
</dbReference>
<keyword evidence="1 4" id="KW-0689">Ribosomal protein</keyword>
<dbReference type="GO" id="GO:0003735">
    <property type="term" value="F:structural constituent of ribosome"/>
    <property type="evidence" value="ECO:0007669"/>
    <property type="project" value="InterPro"/>
</dbReference>
<protein>
    <recommendedName>
        <fullName evidence="3 4">50S ribosomal protein L21</fullName>
    </recommendedName>
</protein>
<dbReference type="Pfam" id="PF00829">
    <property type="entry name" value="Ribosomal_L21p"/>
    <property type="match status" value="1"/>
</dbReference>
<dbReference type="InterPro" id="IPR001787">
    <property type="entry name" value="Ribosomal_bL21"/>
</dbReference>
<dbReference type="Proteomes" id="UP000264779">
    <property type="component" value="Unassembled WGS sequence"/>
</dbReference>
<dbReference type="InterPro" id="IPR036164">
    <property type="entry name" value="bL21-like_sf"/>
</dbReference>
<evidence type="ECO:0000313" key="6">
    <source>
        <dbReference type="Proteomes" id="UP000264779"/>
    </source>
</evidence>
<dbReference type="EMBL" id="DONK01000222">
    <property type="protein sequence ID" value="HBU52438.1"/>
    <property type="molecule type" value="Genomic_DNA"/>
</dbReference>
<proteinExistence type="inferred from homology"/>
<accession>A0A358E1W7</accession>
<evidence type="ECO:0000256" key="2">
    <source>
        <dbReference type="ARBA" id="ARBA00023274"/>
    </source>
</evidence>
<dbReference type="SUPFAM" id="SSF141091">
    <property type="entry name" value="L21p-like"/>
    <property type="match status" value="1"/>
</dbReference>
<dbReference type="GO" id="GO:0019843">
    <property type="term" value="F:rRNA binding"/>
    <property type="evidence" value="ECO:0007669"/>
    <property type="project" value="UniProtKB-KW"/>
</dbReference>
<dbReference type="GO" id="GO:0005737">
    <property type="term" value="C:cytoplasm"/>
    <property type="evidence" value="ECO:0007669"/>
    <property type="project" value="UniProtKB-ARBA"/>
</dbReference>
<feature type="non-terminal residue" evidence="5">
    <location>
        <position position="45"/>
    </location>
</feature>
<dbReference type="GO" id="GO:0006412">
    <property type="term" value="P:translation"/>
    <property type="evidence" value="ECO:0007669"/>
    <property type="project" value="InterPro"/>
</dbReference>
<gene>
    <name evidence="5" type="primary">rplU</name>
    <name evidence="5" type="ORF">DEB45_14380</name>
</gene>
<name>A0A358E1W7_9ALTE</name>
<keyword evidence="4" id="KW-0694">RNA-binding</keyword>
<evidence type="ECO:0000313" key="5">
    <source>
        <dbReference type="EMBL" id="HBU52438.1"/>
    </source>
</evidence>
<evidence type="ECO:0000256" key="3">
    <source>
        <dbReference type="ARBA" id="ARBA00035483"/>
    </source>
</evidence>
<comment type="function">
    <text evidence="4">This protein binds to 23S rRNA in the presence of protein L20.</text>
</comment>
<comment type="similarity">
    <text evidence="4">Belongs to the bacterial ribosomal protein bL21 family.</text>
</comment>
<comment type="caution">
    <text evidence="5">The sequence shown here is derived from an EMBL/GenBank/DDBJ whole genome shotgun (WGS) entry which is preliminary data.</text>
</comment>